<gene>
    <name evidence="2" type="ORF">AVDCRST_MAG33-1154</name>
</gene>
<dbReference type="EMBL" id="CADCWK010000109">
    <property type="protein sequence ID" value="CAA9554292.1"/>
    <property type="molecule type" value="Genomic_DNA"/>
</dbReference>
<feature type="transmembrane region" description="Helical" evidence="1">
    <location>
        <begin position="112"/>
        <end position="133"/>
    </location>
</feature>
<reference evidence="2" key="1">
    <citation type="submission" date="2020-02" db="EMBL/GenBank/DDBJ databases">
        <authorList>
            <person name="Meier V. D."/>
        </authorList>
    </citation>
    <scope>NUCLEOTIDE SEQUENCE</scope>
    <source>
        <strain evidence="2">AVDCRST_MAG33</strain>
    </source>
</reference>
<evidence type="ECO:0000256" key="1">
    <source>
        <dbReference type="SAM" id="Phobius"/>
    </source>
</evidence>
<keyword evidence="1" id="KW-1133">Transmembrane helix</keyword>
<proteinExistence type="predicted"/>
<keyword evidence="1" id="KW-0472">Membrane</keyword>
<feature type="transmembrane region" description="Helical" evidence="1">
    <location>
        <begin position="43"/>
        <end position="60"/>
    </location>
</feature>
<organism evidence="2">
    <name type="scientific">uncultured Thermomicrobiales bacterium</name>
    <dbReference type="NCBI Taxonomy" id="1645740"/>
    <lineage>
        <taxon>Bacteria</taxon>
        <taxon>Pseudomonadati</taxon>
        <taxon>Thermomicrobiota</taxon>
        <taxon>Thermomicrobia</taxon>
        <taxon>Thermomicrobiales</taxon>
        <taxon>environmental samples</taxon>
    </lineage>
</organism>
<evidence type="ECO:0000313" key="2">
    <source>
        <dbReference type="EMBL" id="CAA9554292.1"/>
    </source>
</evidence>
<feature type="non-terminal residue" evidence="2">
    <location>
        <position position="134"/>
    </location>
</feature>
<sequence>MAEAVRPPAVTPVPIDATRHLDPRVWLGWLSAVTVPALVGRNPFPLLALLIVVLVVRSAWAPALSRDAGWTLILRFAVLVSIVSVLFNVLTAPFGDQVIATMPAWWPLGDVVTVNALLYGLLSAVAIVVILLAG</sequence>
<name>A0A6J4ULM2_9BACT</name>
<feature type="transmembrane region" description="Helical" evidence="1">
    <location>
        <begin position="72"/>
        <end position="92"/>
    </location>
</feature>
<keyword evidence="1" id="KW-0812">Transmembrane</keyword>
<accession>A0A6J4ULM2</accession>
<dbReference type="AlphaFoldDB" id="A0A6J4ULM2"/>
<protein>
    <submittedName>
        <fullName evidence="2">Uncharacterized protein</fullName>
    </submittedName>
</protein>